<reference evidence="2" key="1">
    <citation type="submission" date="2017-09" db="EMBL/GenBank/DDBJ databases">
        <title>Depth-based differentiation of microbial function through sediment-hosted aquifers and enrichment of novel symbionts in the deep terrestrial subsurface.</title>
        <authorList>
            <person name="Probst A.J."/>
            <person name="Ladd B."/>
            <person name="Jarett J.K."/>
            <person name="Geller-Mcgrath D.E."/>
            <person name="Sieber C.M.K."/>
            <person name="Emerson J.B."/>
            <person name="Anantharaman K."/>
            <person name="Thomas B.C."/>
            <person name="Malmstrom R."/>
            <person name="Stieglmeier M."/>
            <person name="Klingl A."/>
            <person name="Woyke T."/>
            <person name="Ryan C.M."/>
            <person name="Banfield J.F."/>
        </authorList>
    </citation>
    <scope>NUCLEOTIDE SEQUENCE [LARGE SCALE GENOMIC DNA]</scope>
</reference>
<protein>
    <submittedName>
        <fullName evidence="1">Uncharacterized protein</fullName>
    </submittedName>
</protein>
<dbReference type="EMBL" id="PFBV01000003">
    <property type="protein sequence ID" value="PIT88405.1"/>
    <property type="molecule type" value="Genomic_DNA"/>
</dbReference>
<name>A0A2M6W6N7_9BACT</name>
<dbReference type="Proteomes" id="UP000231426">
    <property type="component" value="Unassembled WGS sequence"/>
</dbReference>
<sequence>MSKDNLKDVSENVENADDVLVSVMKLLVAAVCKRGGKLTDLCRLVTVEGESIVEEIVNLIVVEVTNFIVSSRFKIDISSESLVKISAIDDNFKGWFGDKIEEIKKETIPRFHKDLMCASLYQYLIKDFGGEDKVKVSLFGIYELMKIQKNGESGVLLTNGYSNIFYVCDNKEILRAVVVEWGGNGWYIYARSVNSKKMLFAGDRVFYC</sequence>
<comment type="caution">
    <text evidence="1">The sequence shown here is derived from an EMBL/GenBank/DDBJ whole genome shotgun (WGS) entry which is preliminary data.</text>
</comment>
<proteinExistence type="predicted"/>
<accession>A0A2M6W6N7</accession>
<evidence type="ECO:0000313" key="1">
    <source>
        <dbReference type="EMBL" id="PIT88405.1"/>
    </source>
</evidence>
<gene>
    <name evidence="1" type="ORF">COU29_01290</name>
</gene>
<dbReference type="AlphaFoldDB" id="A0A2M6W6N7"/>
<organism evidence="1 2">
    <name type="scientific">Candidatus Magasanikbacteria bacterium CG10_big_fil_rev_8_21_14_0_10_36_32</name>
    <dbReference type="NCBI Taxonomy" id="1974646"/>
    <lineage>
        <taxon>Bacteria</taxon>
        <taxon>Candidatus Magasanikiibacteriota</taxon>
    </lineage>
</organism>
<evidence type="ECO:0000313" key="2">
    <source>
        <dbReference type="Proteomes" id="UP000231426"/>
    </source>
</evidence>